<sequence>MKYLFLLVLAFPLIELATLIALAGRFGGGPVFLALLAGAVIGVLILRNQQLGALLTLSSVMRNGQQTSLWQLLWPLRYVFAGLLFIFPGVISDVLALLLLLPFKGPKIMAGPIGGDFRADPFGRPPQRDDGTIDGEYTRVDEQPTQLTDRKP</sequence>
<dbReference type="PANTHER" id="PTHR35335">
    <property type="entry name" value="UPF0716 PROTEIN FXSA"/>
    <property type="match status" value="1"/>
</dbReference>
<dbReference type="Proteomes" id="UP000244173">
    <property type="component" value="Chromosome"/>
</dbReference>
<evidence type="ECO:0000313" key="3">
    <source>
        <dbReference type="EMBL" id="AVY93579.1"/>
    </source>
</evidence>
<name>A0A2S0P860_9NEIS</name>
<evidence type="ECO:0000256" key="2">
    <source>
        <dbReference type="SAM" id="Phobius"/>
    </source>
</evidence>
<dbReference type="EMBL" id="CP028519">
    <property type="protein sequence ID" value="AVY93579.1"/>
    <property type="molecule type" value="Genomic_DNA"/>
</dbReference>
<dbReference type="PANTHER" id="PTHR35335:SF1">
    <property type="entry name" value="UPF0716 PROTEIN FXSA"/>
    <property type="match status" value="1"/>
</dbReference>
<dbReference type="InterPro" id="IPR007313">
    <property type="entry name" value="FxsA"/>
</dbReference>
<dbReference type="OrthoDB" id="8607010at2"/>
<protein>
    <submittedName>
        <fullName evidence="3">Membrane protein FxsA</fullName>
    </submittedName>
</protein>
<feature type="transmembrane region" description="Helical" evidence="2">
    <location>
        <begin position="78"/>
        <end position="101"/>
    </location>
</feature>
<accession>A0A2S0P860</accession>
<dbReference type="AlphaFoldDB" id="A0A2S0P860"/>
<keyword evidence="2" id="KW-0812">Transmembrane</keyword>
<gene>
    <name evidence="3" type="ORF">DAI18_05615</name>
</gene>
<dbReference type="RefSeq" id="WP_028498554.1">
    <property type="nucleotide sequence ID" value="NZ_CP028519.1"/>
</dbReference>
<reference evidence="3 4" key="1">
    <citation type="submission" date="2018-04" db="EMBL/GenBank/DDBJ databases">
        <title>Denitrifier Microvirgula.</title>
        <authorList>
            <person name="Anderson E."/>
            <person name="Jang J."/>
            <person name="Ishii S."/>
        </authorList>
    </citation>
    <scope>NUCLEOTIDE SEQUENCE [LARGE SCALE GENOMIC DNA]</scope>
    <source>
        <strain evidence="3 4">BE2.4</strain>
    </source>
</reference>
<dbReference type="NCBIfam" id="NF008528">
    <property type="entry name" value="PRK11463.1-2"/>
    <property type="match status" value="1"/>
</dbReference>
<dbReference type="GO" id="GO:0016020">
    <property type="term" value="C:membrane"/>
    <property type="evidence" value="ECO:0007669"/>
    <property type="project" value="InterPro"/>
</dbReference>
<keyword evidence="4" id="KW-1185">Reference proteome</keyword>
<keyword evidence="2" id="KW-0472">Membrane</keyword>
<feature type="transmembrane region" description="Helical" evidence="2">
    <location>
        <begin position="33"/>
        <end position="57"/>
    </location>
</feature>
<organism evidence="3 4">
    <name type="scientific">Microvirgula aerodenitrificans</name>
    <dbReference type="NCBI Taxonomy" id="57480"/>
    <lineage>
        <taxon>Bacteria</taxon>
        <taxon>Pseudomonadati</taxon>
        <taxon>Pseudomonadota</taxon>
        <taxon>Betaproteobacteria</taxon>
        <taxon>Neisseriales</taxon>
        <taxon>Aquaspirillaceae</taxon>
        <taxon>Microvirgula</taxon>
    </lineage>
</organism>
<dbReference type="Pfam" id="PF04186">
    <property type="entry name" value="FxsA"/>
    <property type="match status" value="1"/>
</dbReference>
<evidence type="ECO:0000313" key="4">
    <source>
        <dbReference type="Proteomes" id="UP000244173"/>
    </source>
</evidence>
<proteinExistence type="predicted"/>
<evidence type="ECO:0000256" key="1">
    <source>
        <dbReference type="SAM" id="MobiDB-lite"/>
    </source>
</evidence>
<feature type="region of interest" description="Disordered" evidence="1">
    <location>
        <begin position="118"/>
        <end position="152"/>
    </location>
</feature>
<keyword evidence="2" id="KW-1133">Transmembrane helix</keyword>
<dbReference type="KEGG" id="maer:DAI18_05615"/>
<dbReference type="STRING" id="1122240.GCA_000620105_01178"/>